<dbReference type="PROSITE" id="PS50249">
    <property type="entry name" value="MPN"/>
    <property type="match status" value="1"/>
</dbReference>
<feature type="region of interest" description="Disordered" evidence="7">
    <location>
        <begin position="743"/>
        <end position="767"/>
    </location>
</feature>
<dbReference type="GO" id="GO:0006511">
    <property type="term" value="P:ubiquitin-dependent protein catabolic process"/>
    <property type="evidence" value="ECO:0007669"/>
    <property type="project" value="InterPro"/>
</dbReference>
<evidence type="ECO:0000256" key="5">
    <source>
        <dbReference type="ARBA" id="ARBA00022777"/>
    </source>
</evidence>
<dbReference type="EMBL" id="BSXT01000654">
    <property type="protein sequence ID" value="GMF31812.1"/>
    <property type="molecule type" value="Genomic_DNA"/>
</dbReference>
<dbReference type="InterPro" id="IPR024682">
    <property type="entry name" value="Npl4_Ub-like_dom"/>
</dbReference>
<comment type="similarity">
    <text evidence="2">Belongs to the NPL4 family.</text>
</comment>
<dbReference type="Pfam" id="PF05021">
    <property type="entry name" value="NPL4"/>
    <property type="match status" value="1"/>
</dbReference>
<sequence length="767" mass="85200">MLVRVRSKNGTWRVGELTPSSTIADIKRWIFEQHSIAPAQQQLALDQQGAQPTSDTQTLRELRVGHGDMLFLDYDGEVVATGGAVGTKINADGTLTRVAYHDRADKQAFRPGLKSLRDMKMYWTLGEFMRMNSQFEFKISAQKEPQVAKVHLDGASCNDFQAYLRQFAFQQSRCGWLYGSVDGETKEVTVDFIYEPPQEGNPCGFEVLDDPNVDKVDAVAEALGYEKVGWVFSHPPREDDDFHFSAREVLLAAQLQADAGGKGSLLLTLKVTLDKEGQASFEAFQVSDQCVEMFAAGALAENEQNPKACVVSDTFTALVEAKPATEVDNNFFLCVVPVVPHESPLRCEFPKLNREGSYRSRAALKSQLQKYRGEPYAKRIADFQLLVFLSDFLDLRTDIPAICQAVRDSNIPLDSGYPILIDSVADANLFLWPATSFRHSPSTTHPFTSASDAPLSMVNASVFEVVVVCAALVAAMAATRARAEQRKRQKFALQQPLVTTKSELELVKDIVYINNSTQPDGSFRIERSRHLVNEEGNQILVVGVCGGSGSGKTTLSRAIMAEFGADRVSYLSHDYYYKDLAHLTMDQRAKHNFDHPDALETDLMVKHLKQLRAGKTVDVPVYDFSTHSRCQNTTPMKPNSVILVEGILIFADQALADLMDIKIFVETAADIRLVRRMHRDMEERGRTAESVMDQYMKTVRPMHMMFVEQSKRVADIIIPHGVNSVALDMIISKLHSFTAAGHSATASSRSGSERSDSIDDDKEAPSA</sequence>
<evidence type="ECO:0000313" key="10">
    <source>
        <dbReference type="EMBL" id="GMF31812.1"/>
    </source>
</evidence>
<dbReference type="Pfam" id="PF11543">
    <property type="entry name" value="UN_NPL4"/>
    <property type="match status" value="1"/>
</dbReference>
<dbReference type="GO" id="GO:0005524">
    <property type="term" value="F:ATP binding"/>
    <property type="evidence" value="ECO:0007669"/>
    <property type="project" value="UniProtKB-KW"/>
</dbReference>
<reference evidence="10" key="1">
    <citation type="submission" date="2023-04" db="EMBL/GenBank/DDBJ databases">
        <title>Phytophthora fragariaefolia NBRC 109709.</title>
        <authorList>
            <person name="Ichikawa N."/>
            <person name="Sato H."/>
            <person name="Tonouchi N."/>
        </authorList>
    </citation>
    <scope>NUCLEOTIDE SEQUENCE</scope>
    <source>
        <strain evidence="10">NBRC 109709</strain>
    </source>
</reference>
<dbReference type="PROSITE" id="PS50053">
    <property type="entry name" value="UBIQUITIN_2"/>
    <property type="match status" value="1"/>
</dbReference>
<dbReference type="InterPro" id="IPR007717">
    <property type="entry name" value="NPL4_C"/>
</dbReference>
<dbReference type="PANTHER" id="PTHR12710">
    <property type="entry name" value="NUCLEAR PROTEIN LOCALIZATION 4"/>
    <property type="match status" value="1"/>
</dbReference>
<comment type="pathway">
    <text evidence="1 6">Pyrimidine metabolism; UMP biosynthesis via salvage pathway; UMP from uridine: step 1/1.</text>
</comment>
<dbReference type="InterPro" id="IPR029071">
    <property type="entry name" value="Ubiquitin-like_domsf"/>
</dbReference>
<dbReference type="Proteomes" id="UP001165121">
    <property type="component" value="Unassembled WGS sequence"/>
</dbReference>
<comment type="catalytic activity">
    <reaction evidence="6">
        <text>uridine + ATP = UMP + ADP + H(+)</text>
        <dbReference type="Rhea" id="RHEA:16825"/>
        <dbReference type="ChEBI" id="CHEBI:15378"/>
        <dbReference type="ChEBI" id="CHEBI:16704"/>
        <dbReference type="ChEBI" id="CHEBI:30616"/>
        <dbReference type="ChEBI" id="CHEBI:57865"/>
        <dbReference type="ChEBI" id="CHEBI:456216"/>
        <dbReference type="EC" id="2.7.1.48"/>
    </reaction>
</comment>
<dbReference type="NCBIfam" id="NF004018">
    <property type="entry name" value="PRK05480.1"/>
    <property type="match status" value="1"/>
</dbReference>
<dbReference type="PANTHER" id="PTHR12710:SF0">
    <property type="entry name" value="NUCLEAR PROTEIN LOCALIZATION PROTEIN 4 HOMOLOG"/>
    <property type="match status" value="1"/>
</dbReference>
<dbReference type="AlphaFoldDB" id="A0A9W6UEL4"/>
<evidence type="ECO:0000259" key="9">
    <source>
        <dbReference type="PROSITE" id="PS50249"/>
    </source>
</evidence>
<dbReference type="CDD" id="cd08061">
    <property type="entry name" value="MPN_NPL4"/>
    <property type="match status" value="1"/>
</dbReference>
<keyword evidence="11" id="KW-1185">Reference proteome</keyword>
<evidence type="ECO:0000256" key="4">
    <source>
        <dbReference type="ARBA" id="ARBA00022741"/>
    </source>
</evidence>
<dbReference type="GO" id="GO:0043130">
    <property type="term" value="F:ubiquitin binding"/>
    <property type="evidence" value="ECO:0007669"/>
    <property type="project" value="TreeGrafter"/>
</dbReference>
<accession>A0A9W6UEL4</accession>
<dbReference type="EC" id="2.7.1.48" evidence="6"/>
<comment type="caution">
    <text evidence="10">The sequence shown here is derived from an EMBL/GenBank/DDBJ whole genome shotgun (WGS) entry which is preliminary data.</text>
</comment>
<keyword evidence="6" id="KW-0067">ATP-binding</keyword>
<proteinExistence type="inferred from homology"/>
<evidence type="ECO:0000259" key="8">
    <source>
        <dbReference type="PROSITE" id="PS50053"/>
    </source>
</evidence>
<evidence type="ECO:0000256" key="3">
    <source>
        <dbReference type="ARBA" id="ARBA00022679"/>
    </source>
</evidence>
<dbReference type="CDD" id="cd02023">
    <property type="entry name" value="UMPK"/>
    <property type="match status" value="1"/>
</dbReference>
<dbReference type="GO" id="GO:0005634">
    <property type="term" value="C:nucleus"/>
    <property type="evidence" value="ECO:0007669"/>
    <property type="project" value="TreeGrafter"/>
</dbReference>
<dbReference type="CDD" id="cd17055">
    <property type="entry name" value="Ubl_AtNPL4_like"/>
    <property type="match status" value="1"/>
</dbReference>
<dbReference type="InterPro" id="IPR000764">
    <property type="entry name" value="Uridine_kinase-like"/>
</dbReference>
<dbReference type="InterPro" id="IPR000626">
    <property type="entry name" value="Ubiquitin-like_dom"/>
</dbReference>
<dbReference type="PRINTS" id="PR00988">
    <property type="entry name" value="URIDINKINASE"/>
</dbReference>
<comment type="similarity">
    <text evidence="6">Belongs to the uridine kinase family.</text>
</comment>
<feature type="compositionally biased region" description="Acidic residues" evidence="7">
    <location>
        <begin position="758"/>
        <end position="767"/>
    </location>
</feature>
<dbReference type="SUPFAM" id="SSF52540">
    <property type="entry name" value="P-loop containing nucleoside triphosphate hydrolases"/>
    <property type="match status" value="1"/>
</dbReference>
<organism evidence="10 11">
    <name type="scientific">Phytophthora fragariaefolia</name>
    <dbReference type="NCBI Taxonomy" id="1490495"/>
    <lineage>
        <taxon>Eukaryota</taxon>
        <taxon>Sar</taxon>
        <taxon>Stramenopiles</taxon>
        <taxon>Oomycota</taxon>
        <taxon>Peronosporomycetes</taxon>
        <taxon>Peronosporales</taxon>
        <taxon>Peronosporaceae</taxon>
        <taxon>Phytophthora</taxon>
    </lineage>
</organism>
<dbReference type="InterPro" id="IPR006083">
    <property type="entry name" value="PRK/URK"/>
</dbReference>
<gene>
    <name evidence="10" type="ORF">Pfra01_000740200</name>
</gene>
<keyword evidence="3 6" id="KW-0808">Transferase</keyword>
<dbReference type="SUPFAM" id="SSF54236">
    <property type="entry name" value="Ubiquitin-like"/>
    <property type="match status" value="1"/>
</dbReference>
<dbReference type="Gene3D" id="3.10.20.90">
    <property type="entry name" value="Phosphatidylinositol 3-kinase Catalytic Subunit, Chain A, domain 1"/>
    <property type="match status" value="1"/>
</dbReference>
<protein>
    <recommendedName>
        <fullName evidence="6">Uridine kinase</fullName>
        <ecNumber evidence="6">2.7.1.48</ecNumber>
    </recommendedName>
</protein>
<feature type="domain" description="MPN" evidence="9">
    <location>
        <begin position="149"/>
        <end position="290"/>
    </location>
</feature>
<evidence type="ECO:0000256" key="6">
    <source>
        <dbReference type="RuleBase" id="RU003825"/>
    </source>
</evidence>
<dbReference type="GO" id="GO:0004849">
    <property type="term" value="F:uridine kinase activity"/>
    <property type="evidence" value="ECO:0007669"/>
    <property type="project" value="UniProtKB-EC"/>
</dbReference>
<feature type="domain" description="Ubiquitin-like" evidence="8">
    <location>
        <begin position="1"/>
        <end position="72"/>
    </location>
</feature>
<comment type="pathway">
    <text evidence="6">Pyrimidine metabolism; CTP biosynthesis via salvage pathway; CTP from cytidine: step 1/3.</text>
</comment>
<dbReference type="InterPro" id="IPR037518">
    <property type="entry name" value="MPN"/>
</dbReference>
<keyword evidence="4 6" id="KW-0547">Nucleotide-binding</keyword>
<keyword evidence="5 6" id="KW-0418">Kinase</keyword>
<dbReference type="NCBIfam" id="TIGR00235">
    <property type="entry name" value="udk"/>
    <property type="match status" value="1"/>
</dbReference>
<name>A0A9W6UEL4_9STRA</name>
<evidence type="ECO:0000256" key="2">
    <source>
        <dbReference type="ARBA" id="ARBA00011025"/>
    </source>
</evidence>
<comment type="catalytic activity">
    <reaction evidence="6">
        <text>cytidine + ATP = CMP + ADP + H(+)</text>
        <dbReference type="Rhea" id="RHEA:24674"/>
        <dbReference type="ChEBI" id="CHEBI:15378"/>
        <dbReference type="ChEBI" id="CHEBI:17562"/>
        <dbReference type="ChEBI" id="CHEBI:30616"/>
        <dbReference type="ChEBI" id="CHEBI:60377"/>
        <dbReference type="ChEBI" id="CHEBI:456216"/>
        <dbReference type="EC" id="2.7.1.48"/>
    </reaction>
</comment>
<dbReference type="InterPro" id="IPR027417">
    <property type="entry name" value="P-loop_NTPase"/>
</dbReference>
<evidence type="ECO:0000256" key="7">
    <source>
        <dbReference type="SAM" id="MobiDB-lite"/>
    </source>
</evidence>
<dbReference type="Gene3D" id="3.40.50.300">
    <property type="entry name" value="P-loop containing nucleotide triphosphate hydrolases"/>
    <property type="match status" value="1"/>
</dbReference>
<evidence type="ECO:0000256" key="1">
    <source>
        <dbReference type="ARBA" id="ARBA00004690"/>
    </source>
</evidence>
<dbReference type="Pfam" id="PF00485">
    <property type="entry name" value="PRK"/>
    <property type="match status" value="1"/>
</dbReference>
<dbReference type="InterPro" id="IPR016563">
    <property type="entry name" value="Npl4"/>
</dbReference>
<evidence type="ECO:0000313" key="11">
    <source>
        <dbReference type="Proteomes" id="UP001165121"/>
    </source>
</evidence>
<dbReference type="GO" id="GO:0031625">
    <property type="term" value="F:ubiquitin protein ligase binding"/>
    <property type="evidence" value="ECO:0007669"/>
    <property type="project" value="TreeGrafter"/>
</dbReference>
<dbReference type="OrthoDB" id="10251089at2759"/>